<keyword evidence="7" id="KW-0812">Transmembrane</keyword>
<keyword evidence="1" id="KW-0444">Lipid biosynthesis</keyword>
<keyword evidence="7" id="KW-0472">Membrane</keyword>
<dbReference type="GO" id="GO:0005789">
    <property type="term" value="C:endoplasmic reticulum membrane"/>
    <property type="evidence" value="ECO:0007669"/>
    <property type="project" value="TreeGrafter"/>
</dbReference>
<evidence type="ECO:0000256" key="6">
    <source>
        <dbReference type="ARBA" id="ARBA00023593"/>
    </source>
</evidence>
<dbReference type="PANTHER" id="PTHR43647">
    <property type="entry name" value="DEHYDROGENASE"/>
    <property type="match status" value="1"/>
</dbReference>
<gene>
    <name evidence="8" type="ORF">O181_015051</name>
</gene>
<dbReference type="InterPro" id="IPR036291">
    <property type="entry name" value="NAD(P)-bd_dom_sf"/>
</dbReference>
<keyword evidence="5" id="KW-0443">Lipid metabolism</keyword>
<keyword evidence="2" id="KW-0521">NADP</keyword>
<dbReference type="GO" id="GO:0006694">
    <property type="term" value="P:steroid biosynthetic process"/>
    <property type="evidence" value="ECO:0007669"/>
    <property type="project" value="UniProtKB-KW"/>
</dbReference>
<dbReference type="OrthoDB" id="331544at2759"/>
<dbReference type="Gene3D" id="3.40.50.720">
    <property type="entry name" value="NAD(P)-binding Rossmann-like Domain"/>
    <property type="match status" value="1"/>
</dbReference>
<proteinExistence type="inferred from homology"/>
<dbReference type="InterPro" id="IPR051593">
    <property type="entry name" value="Ergosterol_Biosynth_ERG27"/>
</dbReference>
<evidence type="ECO:0000256" key="1">
    <source>
        <dbReference type="ARBA" id="ARBA00022516"/>
    </source>
</evidence>
<dbReference type="AlphaFoldDB" id="A0A9Q3BZA0"/>
<organism evidence="8 9">
    <name type="scientific">Austropuccinia psidii MF-1</name>
    <dbReference type="NCBI Taxonomy" id="1389203"/>
    <lineage>
        <taxon>Eukaryota</taxon>
        <taxon>Fungi</taxon>
        <taxon>Dikarya</taxon>
        <taxon>Basidiomycota</taxon>
        <taxon>Pucciniomycotina</taxon>
        <taxon>Pucciniomycetes</taxon>
        <taxon>Pucciniales</taxon>
        <taxon>Sphaerophragmiaceae</taxon>
        <taxon>Austropuccinia</taxon>
    </lineage>
</organism>
<dbReference type="GO" id="GO:0000253">
    <property type="term" value="F:3-beta-hydroxysteroid 3-dehydrogenase (NADP+) activity"/>
    <property type="evidence" value="ECO:0007669"/>
    <property type="project" value="TreeGrafter"/>
</dbReference>
<dbReference type="PANTHER" id="PTHR43647:SF1">
    <property type="entry name" value="3-KETO-STEROID REDUCTASE ERG27"/>
    <property type="match status" value="1"/>
</dbReference>
<evidence type="ECO:0000313" key="9">
    <source>
        <dbReference type="Proteomes" id="UP000765509"/>
    </source>
</evidence>
<reference evidence="8" key="1">
    <citation type="submission" date="2021-03" db="EMBL/GenBank/DDBJ databases">
        <title>Draft genome sequence of rust myrtle Austropuccinia psidii MF-1, a brazilian biotype.</title>
        <authorList>
            <person name="Quecine M.C."/>
            <person name="Pachon D.M.R."/>
            <person name="Bonatelli M.L."/>
            <person name="Correr F.H."/>
            <person name="Franceschini L.M."/>
            <person name="Leite T.F."/>
            <person name="Margarido G.R.A."/>
            <person name="Almeida C.A."/>
            <person name="Ferrarezi J.A."/>
            <person name="Labate C.A."/>
        </authorList>
    </citation>
    <scope>NUCLEOTIDE SEQUENCE</scope>
    <source>
        <strain evidence="8">MF-1</strain>
    </source>
</reference>
<sequence>MKLTDDDRFMAKPIILITGATGGVGFGICLRLLYQLSQPMQSDLSLASKGITGDQGLNEQSDELQSVFATPNGLVFLLACRSQSKFHATRTELLKGLHRLFRKENISEHEEIRYSYIDQQTGQVELLSFADYRKQWLARLQISWVPMDLYRGRSAVEAVKLIEREYGYLSHLLLNAGGGPFVGVNWLGLIRAFSRNILQAVTYPDYLIEAPTVAETEDRLPETWQLNVFTHYLLARQSLPLLAKGAQSLSAPTRIIWTGSLDGQRKYFDREDYQCFQPGHSYHSTKYQVELLGQGFKEVIDKHGFKGDVISVVAHPGVVAGNMFLLIIGRMMNFLMCWVFYFARTILGSPHHLISAYSAALVWSHLCLAEAIQVSKRGLRYGVQCDRWGSPIVVIEDMEEPNELKERQLDRRLILDGCDQRANALMRIWEIN</sequence>
<dbReference type="Proteomes" id="UP000765509">
    <property type="component" value="Unassembled WGS sequence"/>
</dbReference>
<keyword evidence="3" id="KW-0752">Steroid biosynthesis</keyword>
<protein>
    <recommendedName>
        <fullName evidence="10">3-keto-steroid reductase</fullName>
    </recommendedName>
</protein>
<accession>A0A9Q3BZA0</accession>
<evidence type="ECO:0000256" key="2">
    <source>
        <dbReference type="ARBA" id="ARBA00022857"/>
    </source>
</evidence>
<feature type="transmembrane region" description="Helical" evidence="7">
    <location>
        <begin position="14"/>
        <end position="34"/>
    </location>
</feature>
<evidence type="ECO:0008006" key="10">
    <source>
        <dbReference type="Google" id="ProtNLM"/>
    </source>
</evidence>
<keyword evidence="4" id="KW-0560">Oxidoreductase</keyword>
<keyword evidence="7" id="KW-1133">Transmembrane helix</keyword>
<dbReference type="EMBL" id="AVOT02004067">
    <property type="protein sequence ID" value="MBW0475336.1"/>
    <property type="molecule type" value="Genomic_DNA"/>
</dbReference>
<evidence type="ECO:0000313" key="8">
    <source>
        <dbReference type="EMBL" id="MBW0475336.1"/>
    </source>
</evidence>
<comment type="caution">
    <text evidence="8">The sequence shown here is derived from an EMBL/GenBank/DDBJ whole genome shotgun (WGS) entry which is preliminary data.</text>
</comment>
<dbReference type="GO" id="GO:0005741">
    <property type="term" value="C:mitochondrial outer membrane"/>
    <property type="evidence" value="ECO:0007669"/>
    <property type="project" value="TreeGrafter"/>
</dbReference>
<dbReference type="SUPFAM" id="SSF51735">
    <property type="entry name" value="NAD(P)-binding Rossmann-fold domains"/>
    <property type="match status" value="1"/>
</dbReference>
<keyword evidence="9" id="KW-1185">Reference proteome</keyword>
<dbReference type="GO" id="GO:0005811">
    <property type="term" value="C:lipid droplet"/>
    <property type="evidence" value="ECO:0007669"/>
    <property type="project" value="TreeGrafter"/>
</dbReference>
<evidence type="ECO:0000256" key="4">
    <source>
        <dbReference type="ARBA" id="ARBA00023002"/>
    </source>
</evidence>
<evidence type="ECO:0000256" key="7">
    <source>
        <dbReference type="SAM" id="Phobius"/>
    </source>
</evidence>
<name>A0A9Q3BZA0_9BASI</name>
<evidence type="ECO:0000256" key="5">
    <source>
        <dbReference type="ARBA" id="ARBA00023098"/>
    </source>
</evidence>
<evidence type="ECO:0000256" key="3">
    <source>
        <dbReference type="ARBA" id="ARBA00022955"/>
    </source>
</evidence>
<comment type="similarity">
    <text evidence="6">Belongs to the short-chain dehydrogenases/reductases (SDR) family. ERG27 subfamily.</text>
</comment>